<organism evidence="7">
    <name type="scientific">Hyalella azteca</name>
    <name type="common">Amphipod</name>
    <dbReference type="NCBI Taxonomy" id="294128"/>
    <lineage>
        <taxon>Eukaryota</taxon>
        <taxon>Metazoa</taxon>
        <taxon>Ecdysozoa</taxon>
        <taxon>Arthropoda</taxon>
        <taxon>Crustacea</taxon>
        <taxon>Multicrustacea</taxon>
        <taxon>Malacostraca</taxon>
        <taxon>Eumalacostraca</taxon>
        <taxon>Peracarida</taxon>
        <taxon>Amphipoda</taxon>
        <taxon>Senticaudata</taxon>
        <taxon>Talitrida</taxon>
        <taxon>Talitroidea</taxon>
        <taxon>Hyalellidae</taxon>
        <taxon>Hyalella</taxon>
    </lineage>
</organism>
<reference evidence="7" key="3">
    <citation type="submission" date="2019-06" db="EMBL/GenBank/DDBJ databases">
        <authorList>
            <person name="Poynton C."/>
            <person name="Hasenbein S."/>
            <person name="Benoit J.B."/>
            <person name="Sepulveda M.S."/>
            <person name="Poelchau M.F."/>
            <person name="Murali S.C."/>
            <person name="Chen S."/>
            <person name="Glastad K.M."/>
            <person name="Werren J.H."/>
            <person name="Vineis J.H."/>
            <person name="Bowen J.L."/>
            <person name="Friedrich M."/>
            <person name="Jones J."/>
            <person name="Robertson H.M."/>
            <person name="Feyereisen R."/>
            <person name="Mechler-Hickson A."/>
            <person name="Mathers N."/>
            <person name="Lee C.E."/>
            <person name="Colbourne J.K."/>
            <person name="Biales A."/>
            <person name="Johnston J.S."/>
            <person name="Wellborn G.A."/>
            <person name="Rosendale A.J."/>
            <person name="Cridge A.G."/>
            <person name="Munoz-Torres M.C."/>
            <person name="Bain P.A."/>
            <person name="Manny A.R."/>
            <person name="Major K.M."/>
            <person name="Lambert F.N."/>
            <person name="Vulpe C.D."/>
            <person name="Tuck P."/>
            <person name="Blalock B.J."/>
            <person name="Lin Y.-Y."/>
            <person name="Smith M.E."/>
            <person name="Ochoa-Acuna H."/>
            <person name="Chen M.-J.M."/>
            <person name="Childers C.P."/>
            <person name="Qu J."/>
            <person name="Dugan S."/>
            <person name="Lee S.L."/>
            <person name="Chao H."/>
            <person name="Dinh H."/>
            <person name="Han Y."/>
            <person name="Doddapaneni H."/>
            <person name="Worley K.C."/>
            <person name="Muzny D.M."/>
            <person name="Gibbs R.A."/>
            <person name="Richards S."/>
        </authorList>
    </citation>
    <scope>NUCLEOTIDE SEQUENCE</scope>
    <source>
        <strain evidence="7">HAZT.00-mixed</strain>
        <tissue evidence="7">Whole organism</tissue>
    </source>
</reference>
<comment type="caution">
    <text evidence="7">The sequence shown here is derived from an EMBL/GenBank/DDBJ whole genome shotgun (WGS) entry which is preliminary data.</text>
</comment>
<comment type="similarity">
    <text evidence="2 6">Belongs to the TBCA family.</text>
</comment>
<sequence length="72" mass="8320">MADPRLKSLRIKTGVLKRTYKETISYQNEAAKIQEKIKKMQEDGVLVLWSSMWRRGVLSLAPVWSGLLILFV</sequence>
<dbReference type="InterPro" id="IPR036126">
    <property type="entry name" value="TBCA_sf"/>
</dbReference>
<dbReference type="PANTHER" id="PTHR21500:SF0">
    <property type="entry name" value="TUBULIN-SPECIFIC CHAPERONE A"/>
    <property type="match status" value="1"/>
</dbReference>
<evidence type="ECO:0000256" key="4">
    <source>
        <dbReference type="ARBA" id="ARBA00023186"/>
    </source>
</evidence>
<keyword evidence="4 6" id="KW-0143">Chaperone</keyword>
<keyword evidence="6" id="KW-0206">Cytoskeleton</keyword>
<dbReference type="GO" id="GO:0007023">
    <property type="term" value="P:post-chaperonin tubulin folding pathway"/>
    <property type="evidence" value="ECO:0007669"/>
    <property type="project" value="UniProtKB-UniRule"/>
</dbReference>
<dbReference type="OrthoDB" id="296187at2759"/>
<evidence type="ECO:0000256" key="6">
    <source>
        <dbReference type="RuleBase" id="RU364030"/>
    </source>
</evidence>
<evidence type="ECO:0000256" key="1">
    <source>
        <dbReference type="ARBA" id="ARBA00003046"/>
    </source>
</evidence>
<comment type="function">
    <text evidence="1">Tubulin-folding protein; involved in the early step of the tubulin folding pathway.</text>
</comment>
<protein>
    <recommendedName>
        <fullName evidence="3 6">Tubulin-specific chaperone A</fullName>
    </recommendedName>
</protein>
<dbReference type="GO" id="GO:0048487">
    <property type="term" value="F:beta-tubulin binding"/>
    <property type="evidence" value="ECO:0007669"/>
    <property type="project" value="InterPro"/>
</dbReference>
<name>A0A6A0GQH4_HYAAZ</name>
<dbReference type="GO" id="GO:0005829">
    <property type="term" value="C:cytosol"/>
    <property type="evidence" value="ECO:0007669"/>
    <property type="project" value="TreeGrafter"/>
</dbReference>
<proteinExistence type="inferred from homology"/>
<gene>
    <name evidence="7" type="ORF">HAZT_HAZT007660</name>
</gene>
<dbReference type="EMBL" id="JQDR03016879">
    <property type="protein sequence ID" value="KAA0184576.1"/>
    <property type="molecule type" value="Genomic_DNA"/>
</dbReference>
<keyword evidence="6" id="KW-0963">Cytoplasm</keyword>
<dbReference type="SUPFAM" id="SSF46988">
    <property type="entry name" value="Tubulin chaperone cofactor A"/>
    <property type="match status" value="1"/>
</dbReference>
<evidence type="ECO:0000256" key="3">
    <source>
        <dbReference type="ARBA" id="ARBA00015002"/>
    </source>
</evidence>
<dbReference type="AlphaFoldDB" id="A0A6A0GQH4"/>
<evidence type="ECO:0000256" key="2">
    <source>
        <dbReference type="ARBA" id="ARBA00006806"/>
    </source>
</evidence>
<comment type="subcellular location">
    <subcellularLocation>
        <location evidence="6">Cytoplasm</location>
        <location evidence="6">Cytoskeleton</location>
    </subcellularLocation>
</comment>
<dbReference type="Proteomes" id="UP000711488">
    <property type="component" value="Unassembled WGS sequence"/>
</dbReference>
<reference evidence="7" key="1">
    <citation type="submission" date="2014-08" db="EMBL/GenBank/DDBJ databases">
        <authorList>
            <person name="Murali S."/>
            <person name="Richards S."/>
            <person name="Bandaranaike D."/>
            <person name="Bellair M."/>
            <person name="Blankenburg K."/>
            <person name="Chao H."/>
            <person name="Dinh H."/>
            <person name="Doddapaneni H."/>
            <person name="Dugan-Rocha S."/>
            <person name="Elkadiri S."/>
            <person name="Gnanaolivu R."/>
            <person name="Hughes D."/>
            <person name="Lee S."/>
            <person name="Li M."/>
            <person name="Ming W."/>
            <person name="Munidasa M."/>
            <person name="Muniz J."/>
            <person name="Nguyen L."/>
            <person name="Osuji N."/>
            <person name="Pu L.-L."/>
            <person name="Puazo M."/>
            <person name="Skinner E."/>
            <person name="Qu C."/>
            <person name="Quiroz J."/>
            <person name="Raj R."/>
            <person name="Weissenberger G."/>
            <person name="Xin Y."/>
            <person name="Zou X."/>
            <person name="Han Y."/>
            <person name="Worley K."/>
            <person name="Muzny D."/>
            <person name="Gibbs R."/>
        </authorList>
    </citation>
    <scope>NUCLEOTIDE SEQUENCE</scope>
    <source>
        <strain evidence="7">HAZT.00-mixed</strain>
        <tissue evidence="7">Whole organism</tissue>
    </source>
</reference>
<dbReference type="Gene3D" id="1.20.58.90">
    <property type="match status" value="1"/>
</dbReference>
<evidence type="ECO:0000313" key="7">
    <source>
        <dbReference type="EMBL" id="KAA0184576.1"/>
    </source>
</evidence>
<evidence type="ECO:0000256" key="5">
    <source>
        <dbReference type="ARBA" id="ARBA00026055"/>
    </source>
</evidence>
<dbReference type="PANTHER" id="PTHR21500">
    <property type="entry name" value="TUBULIN-SPECIFIC CHAPERONE A"/>
    <property type="match status" value="1"/>
</dbReference>
<comment type="subunit">
    <text evidence="5 6">Supercomplex made of cofactors A to E. Cofactors A and D function by capturing and stabilizing tubulin in a quasi-native conformation. Cofactor E binds to the cofactor D-tubulin complex; interaction with cofactor C then causes the release of tubulin polypeptides that are committed to the native state.</text>
</comment>
<keyword evidence="6" id="KW-0493">Microtubule</keyword>
<accession>A0A6A0GQH4</accession>
<dbReference type="GO" id="GO:0005874">
    <property type="term" value="C:microtubule"/>
    <property type="evidence" value="ECO:0007669"/>
    <property type="project" value="UniProtKB-KW"/>
</dbReference>
<dbReference type="Pfam" id="PF02970">
    <property type="entry name" value="TBCA"/>
    <property type="match status" value="1"/>
</dbReference>
<dbReference type="GO" id="GO:0007021">
    <property type="term" value="P:tubulin complex assembly"/>
    <property type="evidence" value="ECO:0007669"/>
    <property type="project" value="UniProtKB-UniRule"/>
</dbReference>
<reference evidence="7" key="2">
    <citation type="journal article" date="2018" name="Environ. Sci. Technol.">
        <title>The Toxicogenome of Hyalella azteca: A Model for Sediment Ecotoxicology and Evolutionary Toxicology.</title>
        <authorList>
            <person name="Poynton H.C."/>
            <person name="Hasenbein S."/>
            <person name="Benoit J.B."/>
            <person name="Sepulveda M.S."/>
            <person name="Poelchau M.F."/>
            <person name="Hughes D.S.T."/>
            <person name="Murali S.C."/>
            <person name="Chen S."/>
            <person name="Glastad K.M."/>
            <person name="Goodisman M.A.D."/>
            <person name="Werren J.H."/>
            <person name="Vineis J.H."/>
            <person name="Bowen J.L."/>
            <person name="Friedrich M."/>
            <person name="Jones J."/>
            <person name="Robertson H.M."/>
            <person name="Feyereisen R."/>
            <person name="Mechler-Hickson A."/>
            <person name="Mathers N."/>
            <person name="Lee C.E."/>
            <person name="Colbourne J.K."/>
            <person name="Biales A."/>
            <person name="Johnston J.S."/>
            <person name="Wellborn G.A."/>
            <person name="Rosendale A.J."/>
            <person name="Cridge A.G."/>
            <person name="Munoz-Torres M.C."/>
            <person name="Bain P.A."/>
            <person name="Manny A.R."/>
            <person name="Major K.M."/>
            <person name="Lambert F.N."/>
            <person name="Vulpe C.D."/>
            <person name="Tuck P."/>
            <person name="Blalock B.J."/>
            <person name="Lin Y.Y."/>
            <person name="Smith M.E."/>
            <person name="Ochoa-Acuna H."/>
            <person name="Chen M.M."/>
            <person name="Childers C.P."/>
            <person name="Qu J."/>
            <person name="Dugan S."/>
            <person name="Lee S.L."/>
            <person name="Chao H."/>
            <person name="Dinh H."/>
            <person name="Han Y."/>
            <person name="Doddapaneni H."/>
            <person name="Worley K.C."/>
            <person name="Muzny D.M."/>
            <person name="Gibbs R.A."/>
            <person name="Richards S."/>
        </authorList>
    </citation>
    <scope>NUCLEOTIDE SEQUENCE</scope>
    <source>
        <strain evidence="7">HAZT.00-mixed</strain>
        <tissue evidence="7">Whole organism</tissue>
    </source>
</reference>
<dbReference type="InterPro" id="IPR004226">
    <property type="entry name" value="TBCA"/>
</dbReference>